<keyword evidence="2" id="KW-1185">Reference proteome</keyword>
<proteinExistence type="predicted"/>
<evidence type="ECO:0000313" key="2">
    <source>
        <dbReference type="Proteomes" id="UP000811609"/>
    </source>
</evidence>
<accession>A0A8T1NX40</accession>
<protein>
    <recommendedName>
        <fullName evidence="3">Endonuclease/exonuclease/phosphatase domain-containing protein</fullName>
    </recommendedName>
</protein>
<dbReference type="AlphaFoldDB" id="A0A8T1NX40"/>
<organism evidence="1 2">
    <name type="scientific">Carya illinoinensis</name>
    <name type="common">Pecan</name>
    <dbReference type="NCBI Taxonomy" id="32201"/>
    <lineage>
        <taxon>Eukaryota</taxon>
        <taxon>Viridiplantae</taxon>
        <taxon>Streptophyta</taxon>
        <taxon>Embryophyta</taxon>
        <taxon>Tracheophyta</taxon>
        <taxon>Spermatophyta</taxon>
        <taxon>Magnoliopsida</taxon>
        <taxon>eudicotyledons</taxon>
        <taxon>Gunneridae</taxon>
        <taxon>Pentapetalae</taxon>
        <taxon>rosids</taxon>
        <taxon>fabids</taxon>
        <taxon>Fagales</taxon>
        <taxon>Juglandaceae</taxon>
        <taxon>Carya</taxon>
    </lineage>
</organism>
<evidence type="ECO:0008006" key="3">
    <source>
        <dbReference type="Google" id="ProtNLM"/>
    </source>
</evidence>
<evidence type="ECO:0000313" key="1">
    <source>
        <dbReference type="EMBL" id="KAG6634181.1"/>
    </source>
</evidence>
<dbReference type="EMBL" id="CM031820">
    <property type="protein sequence ID" value="KAG6634181.1"/>
    <property type="molecule type" value="Genomic_DNA"/>
</dbReference>
<sequence length="132" mass="15389">MAGICSWWDLPWCIGGDFNTTRFPCERVGDSLITRAMSEFDLISELQLVDLPMVGGDFTWSNGIAWSRLHRFLVSASWEALFPELSQKRMQRIVSDYFPIMLDCWSIFRGKSNFEFENMWLEDEGFIENLKG</sequence>
<name>A0A8T1NX40_CARIL</name>
<gene>
    <name evidence="1" type="ORF">CIPAW_12G101400</name>
</gene>
<comment type="caution">
    <text evidence="1">The sequence shown here is derived from an EMBL/GenBank/DDBJ whole genome shotgun (WGS) entry which is preliminary data.</text>
</comment>
<dbReference type="PANTHER" id="PTHR33710:SF64">
    <property type="entry name" value="ENDONUCLEASE_EXONUCLEASE_PHOSPHATASE DOMAIN-CONTAINING PROTEIN"/>
    <property type="match status" value="1"/>
</dbReference>
<dbReference type="PANTHER" id="PTHR33710">
    <property type="entry name" value="BNAC02G09200D PROTEIN"/>
    <property type="match status" value="1"/>
</dbReference>
<reference evidence="1" key="1">
    <citation type="submission" date="2020-12" db="EMBL/GenBank/DDBJ databases">
        <title>WGS assembly of Carya illinoinensis cv. Pawnee.</title>
        <authorList>
            <person name="Platts A."/>
            <person name="Shu S."/>
            <person name="Wright S."/>
            <person name="Barry K."/>
            <person name="Edger P."/>
            <person name="Pires J.C."/>
            <person name="Schmutz J."/>
        </authorList>
    </citation>
    <scope>NUCLEOTIDE SEQUENCE</scope>
    <source>
        <tissue evidence="1">Leaf</tissue>
    </source>
</reference>
<dbReference type="Proteomes" id="UP000811609">
    <property type="component" value="Chromosome 12"/>
</dbReference>